<accession>A0ABW4LEC7</accession>
<organism evidence="1 2">
    <name type="scientific">Amnibacterium endophyticum</name>
    <dbReference type="NCBI Taxonomy" id="2109337"/>
    <lineage>
        <taxon>Bacteria</taxon>
        <taxon>Bacillati</taxon>
        <taxon>Actinomycetota</taxon>
        <taxon>Actinomycetes</taxon>
        <taxon>Micrococcales</taxon>
        <taxon>Microbacteriaceae</taxon>
        <taxon>Amnibacterium</taxon>
    </lineage>
</organism>
<reference evidence="2" key="1">
    <citation type="journal article" date="2019" name="Int. J. Syst. Evol. Microbiol.">
        <title>The Global Catalogue of Microorganisms (GCM) 10K type strain sequencing project: providing services to taxonomists for standard genome sequencing and annotation.</title>
        <authorList>
            <consortium name="The Broad Institute Genomics Platform"/>
            <consortium name="The Broad Institute Genome Sequencing Center for Infectious Disease"/>
            <person name="Wu L."/>
            <person name="Ma J."/>
        </authorList>
    </citation>
    <scope>NUCLEOTIDE SEQUENCE [LARGE SCALE GENOMIC DNA]</scope>
    <source>
        <strain evidence="2">CGMCC 1.12471</strain>
    </source>
</reference>
<evidence type="ECO:0000313" key="2">
    <source>
        <dbReference type="Proteomes" id="UP001597347"/>
    </source>
</evidence>
<sequence>MHGGTTACSGCGIDLPAAESVVPEVDASAACTLVHGEILGFQVQHPVMLRYHQMTADAYTAQHAGGATPLLRVGYALAGLWLSIEHGFSGEDVRSIHRRMGRPTAAWPVFEPPRPPQRWLTVVDVAEAGVRQRSERGHAKAVSAWAESVWETWQRERPGTDDEVERLLAAVFLDGTTGGRLHGTIGAASAVHRLHGLLQA</sequence>
<evidence type="ECO:0000313" key="1">
    <source>
        <dbReference type="EMBL" id="MFD1720747.1"/>
    </source>
</evidence>
<dbReference type="InterPro" id="IPR045990">
    <property type="entry name" value="DUF5946"/>
</dbReference>
<protein>
    <submittedName>
        <fullName evidence="1">DUF5946 family protein</fullName>
    </submittedName>
</protein>
<gene>
    <name evidence="1" type="ORF">ACFSBI_04235</name>
</gene>
<dbReference type="Pfam" id="PF19371">
    <property type="entry name" value="DUF5946"/>
    <property type="match status" value="1"/>
</dbReference>
<name>A0ABW4LEC7_9MICO</name>
<proteinExistence type="predicted"/>
<keyword evidence="2" id="KW-1185">Reference proteome</keyword>
<dbReference type="RefSeq" id="WP_377932359.1">
    <property type="nucleotide sequence ID" value="NZ_JBHUEA010000004.1"/>
</dbReference>
<dbReference type="EMBL" id="JBHUEA010000004">
    <property type="protein sequence ID" value="MFD1720747.1"/>
    <property type="molecule type" value="Genomic_DNA"/>
</dbReference>
<dbReference type="Proteomes" id="UP001597347">
    <property type="component" value="Unassembled WGS sequence"/>
</dbReference>
<comment type="caution">
    <text evidence="1">The sequence shown here is derived from an EMBL/GenBank/DDBJ whole genome shotgun (WGS) entry which is preliminary data.</text>
</comment>